<dbReference type="SUPFAM" id="SSF51621">
    <property type="entry name" value="Phosphoenolpyruvate/pyruvate domain"/>
    <property type="match status" value="1"/>
</dbReference>
<reference evidence="6 7" key="1">
    <citation type="submission" date="2018-04" db="EMBL/GenBank/DDBJ databases">
        <title>Paenibacillus taichungensis Genome sequencing and assembly.</title>
        <authorList>
            <person name="Xu J."/>
            <person name="Rensing C."/>
            <person name="Mazhar H.S."/>
        </authorList>
    </citation>
    <scope>NUCLEOTIDE SEQUENCE [LARGE SCALE GENOMIC DNA]</scope>
    <source>
        <strain evidence="6 7">NC1</strain>
    </source>
</reference>
<comment type="caution">
    <text evidence="6">The sequence shown here is derived from an EMBL/GenBank/DDBJ whole genome shotgun (WGS) entry which is preliminary data.</text>
</comment>
<evidence type="ECO:0000256" key="2">
    <source>
        <dbReference type="ARBA" id="ARBA00032883"/>
    </source>
</evidence>
<feature type="binding site" evidence="3">
    <location>
        <position position="616"/>
    </location>
    <ligand>
        <name>Mg(2+)</name>
        <dbReference type="ChEBI" id="CHEBI:18420"/>
    </ligand>
</feature>
<organism evidence="6 7">
    <name type="scientific">Paenibacillus taichungensis</name>
    <dbReference type="NCBI Taxonomy" id="484184"/>
    <lineage>
        <taxon>Bacteria</taxon>
        <taxon>Bacillati</taxon>
        <taxon>Bacillota</taxon>
        <taxon>Bacilli</taxon>
        <taxon>Bacillales</taxon>
        <taxon>Paenibacillaceae</taxon>
        <taxon>Paenibacillus</taxon>
    </lineage>
</organism>
<comment type="cofactor">
    <cofactor evidence="3">
        <name>Mg(2+)</name>
        <dbReference type="ChEBI" id="CHEBI:18420"/>
    </cofactor>
</comment>
<evidence type="ECO:0000256" key="3">
    <source>
        <dbReference type="PIRSR" id="PIRSR000853-3"/>
    </source>
</evidence>
<feature type="coiled-coil region" evidence="4">
    <location>
        <begin position="497"/>
        <end position="527"/>
    </location>
</feature>
<keyword evidence="3" id="KW-0460">Magnesium</keyword>
<dbReference type="EMBL" id="QEVW01000005">
    <property type="protein sequence ID" value="RAW16769.1"/>
    <property type="molecule type" value="Genomic_DNA"/>
</dbReference>
<dbReference type="GO" id="GO:0046872">
    <property type="term" value="F:metal ion binding"/>
    <property type="evidence" value="ECO:0007669"/>
    <property type="project" value="UniProtKB-KW"/>
</dbReference>
<protein>
    <recommendedName>
        <fullName evidence="1">Pyruvate, phosphate dikinase</fullName>
    </recommendedName>
    <alternativeName>
        <fullName evidence="2">Pyruvate, orthophosphate dikinase</fullName>
    </alternativeName>
</protein>
<evidence type="ECO:0000256" key="4">
    <source>
        <dbReference type="SAM" id="Coils"/>
    </source>
</evidence>
<dbReference type="GO" id="GO:0005524">
    <property type="term" value="F:ATP binding"/>
    <property type="evidence" value="ECO:0007669"/>
    <property type="project" value="InterPro"/>
</dbReference>
<evidence type="ECO:0000259" key="5">
    <source>
        <dbReference type="Pfam" id="PF02896"/>
    </source>
</evidence>
<dbReference type="InterPro" id="IPR010121">
    <property type="entry name" value="Pyruvate_phosphate_dikinase"/>
</dbReference>
<proteinExistence type="predicted"/>
<dbReference type="Gene3D" id="3.30.1490.20">
    <property type="entry name" value="ATP-grasp fold, A domain"/>
    <property type="match status" value="1"/>
</dbReference>
<dbReference type="GO" id="GO:0050242">
    <property type="term" value="F:pyruvate, phosphate dikinase activity"/>
    <property type="evidence" value="ECO:0007669"/>
    <property type="project" value="InterPro"/>
</dbReference>
<dbReference type="InterPro" id="IPR015813">
    <property type="entry name" value="Pyrv/PenolPyrv_kinase-like_dom"/>
</dbReference>
<dbReference type="Pfam" id="PF02896">
    <property type="entry name" value="PEP-utilizers_C"/>
    <property type="match status" value="1"/>
</dbReference>
<dbReference type="InterPro" id="IPR040442">
    <property type="entry name" value="Pyrv_kinase-like_dom_sf"/>
</dbReference>
<keyword evidence="3" id="KW-0479">Metal-binding</keyword>
<feature type="domain" description="PEP-utilising enzyme C-terminal" evidence="5">
    <location>
        <begin position="386"/>
        <end position="741"/>
    </location>
</feature>
<dbReference type="Gene3D" id="1.10.189.10">
    <property type="entry name" value="Pyruvate Phosphate Dikinase, domain 2"/>
    <property type="match status" value="1"/>
</dbReference>
<dbReference type="Gene3D" id="1.20.80.30">
    <property type="match status" value="1"/>
</dbReference>
<dbReference type="SUPFAM" id="SSF56059">
    <property type="entry name" value="Glutathione synthetase ATP-binding domain-like"/>
    <property type="match status" value="1"/>
</dbReference>
<keyword evidence="4" id="KW-0175">Coiled coil</keyword>
<evidence type="ECO:0000256" key="1">
    <source>
        <dbReference type="ARBA" id="ARBA00020138"/>
    </source>
</evidence>
<name>A0A329QYB8_9BACL</name>
<dbReference type="AlphaFoldDB" id="A0A329QYB8"/>
<dbReference type="PANTHER" id="PTHR22931:SF9">
    <property type="entry name" value="PYRUVATE, PHOSPHATE DIKINASE 1, CHLOROPLASTIC"/>
    <property type="match status" value="1"/>
</dbReference>
<dbReference type="Gene3D" id="3.20.20.60">
    <property type="entry name" value="Phosphoenolpyruvate-binding domains"/>
    <property type="match status" value="1"/>
</dbReference>
<dbReference type="Proteomes" id="UP000250642">
    <property type="component" value="Unassembled WGS sequence"/>
</dbReference>
<dbReference type="PANTHER" id="PTHR22931">
    <property type="entry name" value="PHOSPHOENOLPYRUVATE DIKINASE-RELATED"/>
    <property type="match status" value="1"/>
</dbReference>
<gene>
    <name evidence="6" type="ORF">DC345_06600</name>
</gene>
<dbReference type="Gene3D" id="3.30.470.20">
    <property type="entry name" value="ATP-grasp fold, B domain"/>
    <property type="match status" value="1"/>
</dbReference>
<dbReference type="InterPro" id="IPR013815">
    <property type="entry name" value="ATP_grasp_subdomain_1"/>
</dbReference>
<dbReference type="InterPro" id="IPR000121">
    <property type="entry name" value="PEP_util_C"/>
</dbReference>
<evidence type="ECO:0000313" key="6">
    <source>
        <dbReference type="EMBL" id="RAW16769.1"/>
    </source>
</evidence>
<evidence type="ECO:0000313" key="7">
    <source>
        <dbReference type="Proteomes" id="UP000250642"/>
    </source>
</evidence>
<accession>A0A329QYB8</accession>
<sequence length="763" mass="84970">MADGSAVMTKRVVLLEEGTAEMKGLMGSKGAGLAALLQAGWPVPAGFIVTREGCRTFCTRLAHLSAEGAQEIGSAIQHLEKQTGKFFGDSLAPLLLAVRSSETCSRNTASHALLYVGLNDVTVEGFARQTNDRQYALNCYRILLQDYGQLVHDIPYTLFEEKWGDISILDEAKLEFAIAEYKRLIEEKGRHPFPQDVQLQLKEVMRAVSDSQRVIRPSSQQELLRNPSPFSDETHGAAVLIQVMVNGECGDRSGNGTVYSRHPGTGERGMTGDYVSSAASWRSNEGLEQLRSEEPGVYDFLQDACSYLESHTREVQEIQFVVDSGSLYLVEISEARLTSQATLRSTVDFVDEGVITKENAILRIQPWHVTELLKASSTLSPELQLLLEWADEMKGLTILSNVDHPKDAMKARALGAEGIGLCRTEQLLLSASRFPFVQKMILADSEAERKRGLERLLPMQQADFEQLFEAMDGYPVTIRLLDPPLHELLPDIETLKERQEQLALKALEEDNTELQELERVIRRVLELQGQYPLLGQQDCRLGTVFPEIYDMQLEAIFRAAVKGIRQGLWVRPEIMIPLIAHANELQVMRDLVDHVADQVLGEEKRHCLYKVGARIEVPRAALTAAPVARHADFFSFGTDELTQMTFGYSRHNMEKPFLHFVEQQHSLPSNPFQVLDIDGVGQLVEMALVQGRIRKPYLKAGICGENAADPASIAFCHRIGLDYVSCLPEQVPLARIAAAQAALLAQKQDPNENRQDGDISTIA</sequence>
<dbReference type="PIRSF" id="PIRSF000853">
    <property type="entry name" value="PPDK"/>
    <property type="match status" value="1"/>
</dbReference>